<dbReference type="InterPro" id="IPR050765">
    <property type="entry name" value="Riboflavin_Biosynth_HTPR"/>
</dbReference>
<dbReference type="GO" id="GO:0008703">
    <property type="term" value="F:5-amino-6-(5-phosphoribosylamino)uracil reductase activity"/>
    <property type="evidence" value="ECO:0007669"/>
    <property type="project" value="InterPro"/>
</dbReference>
<keyword evidence="2" id="KW-0521">NADP</keyword>
<sequence>MRQLMPPPDSPDTAVDDDRLAELYAAGTTEAARWLRVNMVSTLDGAAMGADGRSGSISSDSDKSVFQTLRAWSDVVLIGAETARVERYTRLSHEHGRADVRRPGGPLLAIVSATGRVDVDRLFSADGGQPLLLTCRTADPDAVREFSARAGDDAVLIAGDTAVDLPTAVDELTARGLTRILSEGGPHLLGGLLAADLVDELDLTIGLEARGGEAGRIVQGVRLDTRFAAHTLLGAGDSLIGRWLVSRPESPDGSGRR</sequence>
<protein>
    <submittedName>
        <fullName evidence="5">Riboflavin biosynthesis pyrimidine reductase</fullName>
    </submittedName>
</protein>
<dbReference type="PANTHER" id="PTHR38011">
    <property type="entry name" value="DIHYDROFOLATE REDUCTASE FAMILY PROTEIN (AFU_ORTHOLOGUE AFUA_8G06820)"/>
    <property type="match status" value="1"/>
</dbReference>
<comment type="caution">
    <text evidence="5">The sequence shown here is derived from an EMBL/GenBank/DDBJ whole genome shotgun (WGS) entry which is preliminary data.</text>
</comment>
<dbReference type="Gene3D" id="3.40.430.10">
    <property type="entry name" value="Dihydrofolate Reductase, subunit A"/>
    <property type="match status" value="1"/>
</dbReference>
<accession>A0A7Z0D3H1</accession>
<organism evidence="5 6">
    <name type="scientific">Spelaeicoccus albus</name>
    <dbReference type="NCBI Taxonomy" id="1280376"/>
    <lineage>
        <taxon>Bacteria</taxon>
        <taxon>Bacillati</taxon>
        <taxon>Actinomycetota</taxon>
        <taxon>Actinomycetes</taxon>
        <taxon>Micrococcales</taxon>
        <taxon>Brevibacteriaceae</taxon>
        <taxon>Spelaeicoccus</taxon>
    </lineage>
</organism>
<dbReference type="PANTHER" id="PTHR38011:SF7">
    <property type="entry name" value="2,5-DIAMINO-6-RIBOSYLAMINO-4(3H)-PYRIMIDINONE 5'-PHOSPHATE REDUCTASE"/>
    <property type="match status" value="1"/>
</dbReference>
<evidence type="ECO:0000259" key="4">
    <source>
        <dbReference type="Pfam" id="PF01872"/>
    </source>
</evidence>
<dbReference type="InterPro" id="IPR002734">
    <property type="entry name" value="RibDG_C"/>
</dbReference>
<dbReference type="RefSeq" id="WP_179428567.1">
    <property type="nucleotide sequence ID" value="NZ_JACBZP010000001.1"/>
</dbReference>
<evidence type="ECO:0000313" key="6">
    <source>
        <dbReference type="Proteomes" id="UP000539111"/>
    </source>
</evidence>
<dbReference type="GO" id="GO:0009231">
    <property type="term" value="P:riboflavin biosynthetic process"/>
    <property type="evidence" value="ECO:0007669"/>
    <property type="project" value="InterPro"/>
</dbReference>
<keyword evidence="6" id="KW-1185">Reference proteome</keyword>
<dbReference type="SUPFAM" id="SSF53597">
    <property type="entry name" value="Dihydrofolate reductase-like"/>
    <property type="match status" value="1"/>
</dbReference>
<proteinExistence type="predicted"/>
<evidence type="ECO:0000256" key="3">
    <source>
        <dbReference type="ARBA" id="ARBA00023002"/>
    </source>
</evidence>
<keyword evidence="3" id="KW-0560">Oxidoreductase</keyword>
<dbReference type="Pfam" id="PF01872">
    <property type="entry name" value="RibD_C"/>
    <property type="match status" value="1"/>
</dbReference>
<reference evidence="5 6" key="1">
    <citation type="submission" date="2020-07" db="EMBL/GenBank/DDBJ databases">
        <title>Sequencing the genomes of 1000 actinobacteria strains.</title>
        <authorList>
            <person name="Klenk H.-P."/>
        </authorList>
    </citation>
    <scope>NUCLEOTIDE SEQUENCE [LARGE SCALE GENOMIC DNA]</scope>
    <source>
        <strain evidence="5 6">DSM 26341</strain>
    </source>
</reference>
<dbReference type="EMBL" id="JACBZP010000001">
    <property type="protein sequence ID" value="NYI68186.1"/>
    <property type="molecule type" value="Genomic_DNA"/>
</dbReference>
<dbReference type="Proteomes" id="UP000539111">
    <property type="component" value="Unassembled WGS sequence"/>
</dbReference>
<dbReference type="AlphaFoldDB" id="A0A7Z0D3H1"/>
<dbReference type="InterPro" id="IPR024072">
    <property type="entry name" value="DHFR-like_dom_sf"/>
</dbReference>
<gene>
    <name evidence="5" type="ORF">BJY26_002492</name>
</gene>
<feature type="domain" description="Bacterial bifunctional deaminase-reductase C-terminal" evidence="4">
    <location>
        <begin position="33"/>
        <end position="225"/>
    </location>
</feature>
<comment type="pathway">
    <text evidence="1">Cofactor biosynthesis; riboflavin biosynthesis.</text>
</comment>
<evidence type="ECO:0000313" key="5">
    <source>
        <dbReference type="EMBL" id="NYI68186.1"/>
    </source>
</evidence>
<name>A0A7Z0D3H1_9MICO</name>
<evidence type="ECO:0000256" key="2">
    <source>
        <dbReference type="ARBA" id="ARBA00022857"/>
    </source>
</evidence>
<evidence type="ECO:0000256" key="1">
    <source>
        <dbReference type="ARBA" id="ARBA00005104"/>
    </source>
</evidence>